<keyword evidence="1" id="KW-0812">Transmembrane</keyword>
<dbReference type="RefSeq" id="WP_304994469.1">
    <property type="nucleotide sequence ID" value="NZ_CP101717.1"/>
</dbReference>
<keyword evidence="1" id="KW-0472">Membrane</keyword>
<dbReference type="AlphaFoldDB" id="A0AB38YDM4"/>
<gene>
    <name evidence="2" type="ORF">NFC81_10670</name>
</gene>
<keyword evidence="1" id="KW-1133">Transmembrane helix</keyword>
<reference evidence="2" key="1">
    <citation type="submission" date="2022-07" db="EMBL/GenBank/DDBJ databases">
        <title>Complete genome sequence of Salinispirillum sp. LH10-3-1 capable of multiple carbohydrate inversion isolated from a soda lake.</title>
        <authorList>
            <person name="Liu J."/>
            <person name="Zhai Y."/>
            <person name="Zhang H."/>
            <person name="Yang H."/>
            <person name="Qu J."/>
            <person name="Li J."/>
        </authorList>
    </citation>
    <scope>NUCLEOTIDE SEQUENCE</scope>
    <source>
        <strain evidence="2">LH 10-3-1</strain>
    </source>
</reference>
<protein>
    <submittedName>
        <fullName evidence="2">Uncharacterized protein</fullName>
    </submittedName>
</protein>
<evidence type="ECO:0000256" key="1">
    <source>
        <dbReference type="SAM" id="Phobius"/>
    </source>
</evidence>
<accession>A0AB38YDM4</accession>
<proteinExistence type="predicted"/>
<feature type="transmembrane region" description="Helical" evidence="1">
    <location>
        <begin position="56"/>
        <end position="77"/>
    </location>
</feature>
<evidence type="ECO:0000313" key="2">
    <source>
        <dbReference type="EMBL" id="WLD57181.1"/>
    </source>
</evidence>
<name>A0AB38YDM4_9GAMM</name>
<dbReference type="EMBL" id="CP101717">
    <property type="protein sequence ID" value="WLD57181.1"/>
    <property type="molecule type" value="Genomic_DNA"/>
</dbReference>
<organism evidence="2">
    <name type="scientific">Salinispirillum sp. LH 10-3-1</name>
    <dbReference type="NCBI Taxonomy" id="2952525"/>
    <lineage>
        <taxon>Bacteria</taxon>
        <taxon>Pseudomonadati</taxon>
        <taxon>Pseudomonadota</taxon>
        <taxon>Gammaproteobacteria</taxon>
        <taxon>Oceanospirillales</taxon>
        <taxon>Saccharospirillaceae</taxon>
        <taxon>Salinispirillum</taxon>
    </lineage>
</organism>
<sequence length="92" mass="10080">MATNFRKRLADWITARADAQVENLALFTSGGMIFAVGALVIIFSERQLVPSMQQEIVAGIGVFIAVIGLARALWGYLGIGLFRILKYFISDS</sequence>
<feature type="transmembrane region" description="Helical" evidence="1">
    <location>
        <begin position="21"/>
        <end position="44"/>
    </location>
</feature>